<feature type="region of interest" description="Disordered" evidence="1">
    <location>
        <begin position="88"/>
        <end position="127"/>
    </location>
</feature>
<keyword evidence="2" id="KW-0812">Transmembrane</keyword>
<evidence type="ECO:0000256" key="2">
    <source>
        <dbReference type="SAM" id="Phobius"/>
    </source>
</evidence>
<comment type="caution">
    <text evidence="3">The sequence shown here is derived from an EMBL/GenBank/DDBJ whole genome shotgun (WGS) entry which is preliminary data.</text>
</comment>
<dbReference type="EMBL" id="JADLZT010000003">
    <property type="protein sequence ID" value="MBF6023400.1"/>
    <property type="molecule type" value="Genomic_DNA"/>
</dbReference>
<name>A0ABS0B8E8_9GAMM</name>
<dbReference type="Proteomes" id="UP001429984">
    <property type="component" value="Unassembled WGS sequence"/>
</dbReference>
<keyword evidence="4" id="KW-1185">Reference proteome</keyword>
<evidence type="ECO:0000256" key="1">
    <source>
        <dbReference type="SAM" id="MobiDB-lite"/>
    </source>
</evidence>
<evidence type="ECO:0000313" key="3">
    <source>
        <dbReference type="EMBL" id="MBF6023400.1"/>
    </source>
</evidence>
<accession>A0ABS0B8E8</accession>
<keyword evidence="2" id="KW-1133">Transmembrane helix</keyword>
<proteinExistence type="predicted"/>
<protein>
    <submittedName>
        <fullName evidence="3">DUF2269 domain-containing protein</fullName>
    </submittedName>
</protein>
<feature type="region of interest" description="Disordered" evidence="1">
    <location>
        <begin position="180"/>
        <end position="206"/>
    </location>
</feature>
<keyword evidence="2" id="KW-0472">Membrane</keyword>
<organism evidence="3 4">
    <name type="scientific">Lysobacter niastensis</name>
    <dbReference type="NCBI Taxonomy" id="380629"/>
    <lineage>
        <taxon>Bacteria</taxon>
        <taxon>Pseudomonadati</taxon>
        <taxon>Pseudomonadota</taxon>
        <taxon>Gammaproteobacteria</taxon>
        <taxon>Lysobacterales</taxon>
        <taxon>Lysobacteraceae</taxon>
        <taxon>Lysobacter</taxon>
    </lineage>
</organism>
<gene>
    <name evidence="3" type="ORF">IU514_05070</name>
</gene>
<reference evidence="3 4" key="1">
    <citation type="submission" date="2020-11" db="EMBL/GenBank/DDBJ databases">
        <title>Draft Genome Sequence and Secondary Metabolite Biosynthetic Potential of the Lysobacter niastensis Type strain DSM 18481.</title>
        <authorList>
            <person name="Turrini P."/>
            <person name="Artuso I."/>
            <person name="Tescari M."/>
            <person name="Lugli G.A."/>
            <person name="Frangipani E."/>
            <person name="Ventura M."/>
            <person name="Visca P."/>
        </authorList>
    </citation>
    <scope>NUCLEOTIDE SEQUENCE [LARGE SCALE GENOMIC DNA]</scope>
    <source>
        <strain evidence="3 4">DSM 18481</strain>
    </source>
</reference>
<feature type="transmembrane region" description="Helical" evidence="2">
    <location>
        <begin position="12"/>
        <end position="31"/>
    </location>
</feature>
<dbReference type="InterPro" id="IPR018729">
    <property type="entry name" value="DUF2269_transmembrane"/>
</dbReference>
<evidence type="ECO:0000313" key="4">
    <source>
        <dbReference type="Proteomes" id="UP001429984"/>
    </source>
</evidence>
<sequence>MTTYLVVKWIHVLSSVVLVGTGFGTAFYLFFANRSGNLQAQAVVARLVVRADWWFTTPAVLIQPASGLRLHAVVALRLHRRQRTDQAAGAAGVLHRPGRLPGAGTQAGRNLRRPSPEHVARHRAQRVRGNRWRHVLRRRCRHHDPAAARHRPDGQPVPLLAGAVRPVQRRLPAVRRQPRCAQRDPVGRVPLLRAGTEKRGQGHLPS</sequence>
<dbReference type="Pfam" id="PF10027">
    <property type="entry name" value="DUF2269"/>
    <property type="match status" value="1"/>
</dbReference>